<evidence type="ECO:0000259" key="1">
    <source>
        <dbReference type="PROSITE" id="PS50943"/>
    </source>
</evidence>
<dbReference type="SMART" id="SM00530">
    <property type="entry name" value="HTH_XRE"/>
    <property type="match status" value="1"/>
</dbReference>
<evidence type="ECO:0000313" key="3">
    <source>
        <dbReference type="Proteomes" id="UP001197875"/>
    </source>
</evidence>
<dbReference type="InterPro" id="IPR010982">
    <property type="entry name" value="Lambda_DNA-bd_dom_sf"/>
</dbReference>
<dbReference type="AlphaFoldDB" id="A0AAE3DT03"/>
<dbReference type="RefSeq" id="WP_227615065.1">
    <property type="nucleotide sequence ID" value="NZ_JAJEPR010000011.1"/>
</dbReference>
<keyword evidence="3" id="KW-1185">Reference proteome</keyword>
<accession>A0AAE3DT03</accession>
<feature type="domain" description="HTH cro/C1-type" evidence="1">
    <location>
        <begin position="26"/>
        <end position="61"/>
    </location>
</feature>
<organism evidence="2 3">
    <name type="scientific">Fusicatenibacter faecihominis</name>
    <dbReference type="NCBI Taxonomy" id="2881276"/>
    <lineage>
        <taxon>Bacteria</taxon>
        <taxon>Bacillati</taxon>
        <taxon>Bacillota</taxon>
        <taxon>Clostridia</taxon>
        <taxon>Lachnospirales</taxon>
        <taxon>Lachnospiraceae</taxon>
        <taxon>Fusicatenibacter</taxon>
    </lineage>
</organism>
<protein>
    <submittedName>
        <fullName evidence="2">Helix-turn-helix domain-containing protein</fullName>
    </submittedName>
</protein>
<dbReference type="SUPFAM" id="SSF47413">
    <property type="entry name" value="lambda repressor-like DNA-binding domains"/>
    <property type="match status" value="1"/>
</dbReference>
<dbReference type="Proteomes" id="UP001197875">
    <property type="component" value="Unassembled WGS sequence"/>
</dbReference>
<dbReference type="Pfam" id="PF13443">
    <property type="entry name" value="HTH_26"/>
    <property type="match status" value="1"/>
</dbReference>
<reference evidence="2 3" key="1">
    <citation type="submission" date="2021-10" db="EMBL/GenBank/DDBJ databases">
        <title>Anaerobic single-cell dispensing facilitates the cultivation of human gut bacteria.</title>
        <authorList>
            <person name="Afrizal A."/>
        </authorList>
    </citation>
    <scope>NUCLEOTIDE SEQUENCE [LARGE SCALE GENOMIC DNA]</scope>
    <source>
        <strain evidence="2 3">CLA-AA-H277</strain>
    </source>
</reference>
<dbReference type="CDD" id="cd00093">
    <property type="entry name" value="HTH_XRE"/>
    <property type="match status" value="1"/>
</dbReference>
<dbReference type="PROSITE" id="PS50943">
    <property type="entry name" value="HTH_CROC1"/>
    <property type="match status" value="1"/>
</dbReference>
<evidence type="ECO:0000313" key="2">
    <source>
        <dbReference type="EMBL" id="MCC2189829.1"/>
    </source>
</evidence>
<dbReference type="InterPro" id="IPR001387">
    <property type="entry name" value="Cro/C1-type_HTH"/>
</dbReference>
<dbReference type="EMBL" id="JAJEPR010000011">
    <property type="protein sequence ID" value="MCC2189829.1"/>
    <property type="molecule type" value="Genomic_DNA"/>
</dbReference>
<sequence length="71" mass="8174">MAISYKRLFKLMIDRDIKKKDLKQSTGLSYTTISKLEKGENVTADVLDKICCQLECQLNDIAEIIPDKEEH</sequence>
<gene>
    <name evidence="2" type="ORF">LKD71_08430</name>
</gene>
<name>A0AAE3DT03_9FIRM</name>
<dbReference type="Gene3D" id="1.10.260.40">
    <property type="entry name" value="lambda repressor-like DNA-binding domains"/>
    <property type="match status" value="1"/>
</dbReference>
<comment type="caution">
    <text evidence="2">The sequence shown here is derived from an EMBL/GenBank/DDBJ whole genome shotgun (WGS) entry which is preliminary data.</text>
</comment>
<proteinExistence type="predicted"/>
<dbReference type="GO" id="GO:0003677">
    <property type="term" value="F:DNA binding"/>
    <property type="evidence" value="ECO:0007669"/>
    <property type="project" value="InterPro"/>
</dbReference>